<dbReference type="EMBL" id="CP099959">
    <property type="protein sequence ID" value="XCC57048.1"/>
    <property type="molecule type" value="Genomic_DNA"/>
</dbReference>
<gene>
    <name evidence="3" type="ORF">NKE59_05960</name>
</gene>
<keyword evidence="1" id="KW-0175">Coiled coil</keyword>
<evidence type="ECO:0000256" key="1">
    <source>
        <dbReference type="SAM" id="Coils"/>
    </source>
</evidence>
<evidence type="ECO:0008006" key="4">
    <source>
        <dbReference type="Google" id="ProtNLM"/>
    </source>
</evidence>
<feature type="coiled-coil region" evidence="1">
    <location>
        <begin position="140"/>
        <end position="167"/>
    </location>
</feature>
<dbReference type="RefSeq" id="WP_353438070.1">
    <property type="nucleotide sequence ID" value="NZ_CP099959.1"/>
</dbReference>
<reference evidence="3" key="1">
    <citation type="submission" date="2022-06" db="EMBL/GenBank/DDBJ databases">
        <title>New Polynucleobacter species.</title>
        <authorList>
            <person name="Hahn M.W."/>
        </authorList>
    </citation>
    <scope>NUCLEOTIDE SEQUENCE</scope>
    <source>
        <strain evidence="3">UK-FUSCHL-C3</strain>
    </source>
</reference>
<proteinExistence type="predicted"/>
<keyword evidence="2" id="KW-0732">Signal</keyword>
<evidence type="ECO:0000313" key="3">
    <source>
        <dbReference type="EMBL" id="XCC57048.1"/>
    </source>
</evidence>
<accession>A0AAU8A075</accession>
<feature type="signal peptide" evidence="2">
    <location>
        <begin position="1"/>
        <end position="18"/>
    </location>
</feature>
<protein>
    <recommendedName>
        <fullName evidence="4">TolC family protein</fullName>
    </recommendedName>
</protein>
<dbReference type="Gene3D" id="1.20.1600.10">
    <property type="entry name" value="Outer membrane efflux proteins (OEP)"/>
    <property type="match status" value="1"/>
</dbReference>
<sequence>MKHIFLVLLAVAAFQANADPVWIEQNKLVGDIGGWRKYAKEKAVPGSPAPKVNLTLKQAVDRAWRNQLDWTNYLPGSESISNFSILSSAQRSALQQRYTIAYEITKAYYELVLLKEKLAYMENVLDAVAAASELTNRMFKVGNTNQLNQLKQQNELYKKQLEFKALQTKYDETRERFLQRMNFDVSESQFEVEERLSNPPNVSRQLTDRERKAIDLGTINNPASVQVRSNARIAYQAYLNRHQAALKYKNEILPNQKKISEEKLLRYNAMLIDVFHLLEDAEDQSKAVMHYIDANAALLIQSARLEKALIDAQMDFSNINAR</sequence>
<evidence type="ECO:0000256" key="2">
    <source>
        <dbReference type="SAM" id="SignalP"/>
    </source>
</evidence>
<name>A0AAU8A075_9BURK</name>
<dbReference type="AlphaFoldDB" id="A0AAU8A075"/>
<feature type="chain" id="PRO_5043661251" description="TolC family protein" evidence="2">
    <location>
        <begin position="19"/>
        <end position="322"/>
    </location>
</feature>
<organism evidence="3">
    <name type="scientific">Polynucleobacter sp. UK-FUSCHL-C3</name>
    <dbReference type="NCBI Taxonomy" id="2955208"/>
    <lineage>
        <taxon>Bacteria</taxon>
        <taxon>Pseudomonadati</taxon>
        <taxon>Pseudomonadota</taxon>
        <taxon>Betaproteobacteria</taxon>
        <taxon>Burkholderiales</taxon>
        <taxon>Burkholderiaceae</taxon>
        <taxon>Polynucleobacter</taxon>
    </lineage>
</organism>
<dbReference type="GO" id="GO:0015562">
    <property type="term" value="F:efflux transmembrane transporter activity"/>
    <property type="evidence" value="ECO:0007669"/>
    <property type="project" value="InterPro"/>
</dbReference>
<dbReference type="SUPFAM" id="SSF56954">
    <property type="entry name" value="Outer membrane efflux proteins (OEP)"/>
    <property type="match status" value="2"/>
</dbReference>